<name>A0A4Y2MRK8_ARAVE</name>
<evidence type="ECO:0000313" key="2">
    <source>
        <dbReference type="EMBL" id="GBN29222.1"/>
    </source>
</evidence>
<dbReference type="AlphaFoldDB" id="A0A4Y2MRK8"/>
<accession>A0A4Y2MRK8</accession>
<reference evidence="2 3" key="1">
    <citation type="journal article" date="2019" name="Sci. Rep.">
        <title>Orb-weaving spider Araneus ventricosus genome elucidates the spidroin gene catalogue.</title>
        <authorList>
            <person name="Kono N."/>
            <person name="Nakamura H."/>
            <person name="Ohtoshi R."/>
            <person name="Moran D.A.P."/>
            <person name="Shinohara A."/>
            <person name="Yoshida Y."/>
            <person name="Fujiwara M."/>
            <person name="Mori M."/>
            <person name="Tomita M."/>
            <person name="Arakawa K."/>
        </authorList>
    </citation>
    <scope>NUCLEOTIDE SEQUENCE [LARGE SCALE GENOMIC DNA]</scope>
</reference>
<feature type="chain" id="PRO_5021266019" evidence="1">
    <location>
        <begin position="21"/>
        <end position="225"/>
    </location>
</feature>
<keyword evidence="3" id="KW-1185">Reference proteome</keyword>
<feature type="signal peptide" evidence="1">
    <location>
        <begin position="1"/>
        <end position="20"/>
    </location>
</feature>
<keyword evidence="1" id="KW-0732">Signal</keyword>
<dbReference type="Proteomes" id="UP000499080">
    <property type="component" value="Unassembled WGS sequence"/>
</dbReference>
<evidence type="ECO:0000256" key="1">
    <source>
        <dbReference type="SAM" id="SignalP"/>
    </source>
</evidence>
<feature type="non-terminal residue" evidence="2">
    <location>
        <position position="225"/>
    </location>
</feature>
<protein>
    <submittedName>
        <fullName evidence="2">Uncharacterized protein</fullName>
    </submittedName>
</protein>
<comment type="caution">
    <text evidence="2">The sequence shown here is derived from an EMBL/GenBank/DDBJ whole genome shotgun (WGS) entry which is preliminary data.</text>
</comment>
<dbReference type="EMBL" id="BGPR01007751">
    <property type="protein sequence ID" value="GBN29222.1"/>
    <property type="molecule type" value="Genomic_DNA"/>
</dbReference>
<gene>
    <name evidence="2" type="ORF">AVEN_151159_1</name>
</gene>
<evidence type="ECO:0000313" key="3">
    <source>
        <dbReference type="Proteomes" id="UP000499080"/>
    </source>
</evidence>
<sequence length="225" mass="24981">MSRAGGCLPLLGSLVGGAVGTRTTLKTCMGRKKHFPFSGHQMDLNINENHYDRFFLVKRTSSQEETFHSVSPFLVQRSITENIDVSSLRKLRSGVLLIEVNSRTQAQNIVKLKTYGSIPVNVNPHVSMNSSKGVISCGELLNDTTEEITKELKSQGVTHVRRISVRRGGQLFDTKHLVLTFNSPKLPQSIKAGYMKLVVKDVLDVNVSVESFMSWTLTCARCAEQ</sequence>
<organism evidence="2 3">
    <name type="scientific">Araneus ventricosus</name>
    <name type="common">Orbweaver spider</name>
    <name type="synonym">Epeira ventricosa</name>
    <dbReference type="NCBI Taxonomy" id="182803"/>
    <lineage>
        <taxon>Eukaryota</taxon>
        <taxon>Metazoa</taxon>
        <taxon>Ecdysozoa</taxon>
        <taxon>Arthropoda</taxon>
        <taxon>Chelicerata</taxon>
        <taxon>Arachnida</taxon>
        <taxon>Araneae</taxon>
        <taxon>Araneomorphae</taxon>
        <taxon>Entelegynae</taxon>
        <taxon>Araneoidea</taxon>
        <taxon>Araneidae</taxon>
        <taxon>Araneus</taxon>
    </lineage>
</organism>
<dbReference type="OrthoDB" id="6434843at2759"/>
<proteinExistence type="predicted"/>